<protein>
    <submittedName>
        <fullName evidence="1 2">Uncharacterized protein</fullName>
    </submittedName>
</protein>
<sequence>MQFIMLKFPCEDVREEKYELKNSEPCLLRMGDEKGRRWVLTRVLVIMLEGADEGEA</sequence>
<evidence type="ECO:0000313" key="1">
    <source>
        <dbReference type="EMBL" id="AES65174.1"/>
    </source>
</evidence>
<keyword evidence="3" id="KW-1185">Reference proteome</keyword>
<organism evidence="1 3">
    <name type="scientific">Medicago truncatula</name>
    <name type="common">Barrel medic</name>
    <name type="synonym">Medicago tribuloides</name>
    <dbReference type="NCBI Taxonomy" id="3880"/>
    <lineage>
        <taxon>Eukaryota</taxon>
        <taxon>Viridiplantae</taxon>
        <taxon>Streptophyta</taxon>
        <taxon>Embryophyta</taxon>
        <taxon>Tracheophyta</taxon>
        <taxon>Spermatophyta</taxon>
        <taxon>Magnoliopsida</taxon>
        <taxon>eudicotyledons</taxon>
        <taxon>Gunneridae</taxon>
        <taxon>Pentapetalae</taxon>
        <taxon>rosids</taxon>
        <taxon>fabids</taxon>
        <taxon>Fabales</taxon>
        <taxon>Fabaceae</taxon>
        <taxon>Papilionoideae</taxon>
        <taxon>50 kb inversion clade</taxon>
        <taxon>NPAAA clade</taxon>
        <taxon>Hologalegina</taxon>
        <taxon>IRL clade</taxon>
        <taxon>Trifolieae</taxon>
        <taxon>Medicago</taxon>
    </lineage>
</organism>
<reference evidence="1 3" key="1">
    <citation type="journal article" date="2011" name="Nature">
        <title>The Medicago genome provides insight into the evolution of rhizobial symbioses.</title>
        <authorList>
            <person name="Young N.D."/>
            <person name="Debelle F."/>
            <person name="Oldroyd G.E."/>
            <person name="Geurts R."/>
            <person name="Cannon S.B."/>
            <person name="Udvardi M.K."/>
            <person name="Benedito V.A."/>
            <person name="Mayer K.F."/>
            <person name="Gouzy J."/>
            <person name="Schoof H."/>
            <person name="Van de Peer Y."/>
            <person name="Proost S."/>
            <person name="Cook D.R."/>
            <person name="Meyers B.C."/>
            <person name="Spannagl M."/>
            <person name="Cheung F."/>
            <person name="De Mita S."/>
            <person name="Krishnakumar V."/>
            <person name="Gundlach H."/>
            <person name="Zhou S."/>
            <person name="Mudge J."/>
            <person name="Bharti A.K."/>
            <person name="Murray J.D."/>
            <person name="Naoumkina M.A."/>
            <person name="Rosen B."/>
            <person name="Silverstein K.A."/>
            <person name="Tang H."/>
            <person name="Rombauts S."/>
            <person name="Zhao P.X."/>
            <person name="Zhou P."/>
            <person name="Barbe V."/>
            <person name="Bardou P."/>
            <person name="Bechner M."/>
            <person name="Bellec A."/>
            <person name="Berger A."/>
            <person name="Berges H."/>
            <person name="Bidwell S."/>
            <person name="Bisseling T."/>
            <person name="Choisne N."/>
            <person name="Couloux A."/>
            <person name="Denny R."/>
            <person name="Deshpande S."/>
            <person name="Dai X."/>
            <person name="Doyle J.J."/>
            <person name="Dudez A.M."/>
            <person name="Farmer A.D."/>
            <person name="Fouteau S."/>
            <person name="Franken C."/>
            <person name="Gibelin C."/>
            <person name="Gish J."/>
            <person name="Goldstein S."/>
            <person name="Gonzalez A.J."/>
            <person name="Green P.J."/>
            <person name="Hallab A."/>
            <person name="Hartog M."/>
            <person name="Hua A."/>
            <person name="Humphray S.J."/>
            <person name="Jeong D.H."/>
            <person name="Jing Y."/>
            <person name="Jocker A."/>
            <person name="Kenton S.M."/>
            <person name="Kim D.J."/>
            <person name="Klee K."/>
            <person name="Lai H."/>
            <person name="Lang C."/>
            <person name="Lin S."/>
            <person name="Macmil S.L."/>
            <person name="Magdelenat G."/>
            <person name="Matthews L."/>
            <person name="McCorrison J."/>
            <person name="Monaghan E.L."/>
            <person name="Mun J.H."/>
            <person name="Najar F.Z."/>
            <person name="Nicholson C."/>
            <person name="Noirot C."/>
            <person name="O'Bleness M."/>
            <person name="Paule C.R."/>
            <person name="Poulain J."/>
            <person name="Prion F."/>
            <person name="Qin B."/>
            <person name="Qu C."/>
            <person name="Retzel E.F."/>
            <person name="Riddle C."/>
            <person name="Sallet E."/>
            <person name="Samain S."/>
            <person name="Samson N."/>
            <person name="Sanders I."/>
            <person name="Saurat O."/>
            <person name="Scarpelli C."/>
            <person name="Schiex T."/>
            <person name="Segurens B."/>
            <person name="Severin A.J."/>
            <person name="Sherrier D.J."/>
            <person name="Shi R."/>
            <person name="Sims S."/>
            <person name="Singer S.R."/>
            <person name="Sinharoy S."/>
            <person name="Sterck L."/>
            <person name="Viollet A."/>
            <person name="Wang B.B."/>
            <person name="Wang K."/>
            <person name="Wang M."/>
            <person name="Wang X."/>
            <person name="Warfsmann J."/>
            <person name="Weissenbach J."/>
            <person name="White D.D."/>
            <person name="White J.D."/>
            <person name="Wiley G.B."/>
            <person name="Wincker P."/>
            <person name="Xing Y."/>
            <person name="Yang L."/>
            <person name="Yao Z."/>
            <person name="Ying F."/>
            <person name="Zhai J."/>
            <person name="Zhou L."/>
            <person name="Zuber A."/>
            <person name="Denarie J."/>
            <person name="Dixon R.A."/>
            <person name="May G.D."/>
            <person name="Schwartz D.C."/>
            <person name="Rogers J."/>
            <person name="Quetier F."/>
            <person name="Town C.D."/>
            <person name="Roe B.A."/>
        </authorList>
    </citation>
    <scope>NUCLEOTIDE SEQUENCE [LARGE SCALE GENOMIC DNA]</scope>
    <source>
        <strain evidence="1">A17</strain>
        <strain evidence="2 3">cv. Jemalong A17</strain>
    </source>
</reference>
<dbReference type="EMBL" id="CM001218">
    <property type="protein sequence ID" value="AES65174.1"/>
    <property type="molecule type" value="Genomic_DNA"/>
</dbReference>
<proteinExistence type="predicted"/>
<gene>
    <name evidence="1" type="ordered locus">MTR_2g036280</name>
</gene>
<name>G7IG45_MEDTR</name>
<reference evidence="1 3" key="2">
    <citation type="journal article" date="2014" name="BMC Genomics">
        <title>An improved genome release (version Mt4.0) for the model legume Medicago truncatula.</title>
        <authorList>
            <person name="Tang H."/>
            <person name="Krishnakumar V."/>
            <person name="Bidwell S."/>
            <person name="Rosen B."/>
            <person name="Chan A."/>
            <person name="Zhou S."/>
            <person name="Gentzbittel L."/>
            <person name="Childs K.L."/>
            <person name="Yandell M."/>
            <person name="Gundlach H."/>
            <person name="Mayer K.F."/>
            <person name="Schwartz D.C."/>
            <person name="Town C.D."/>
        </authorList>
    </citation>
    <scope>GENOME REANNOTATION</scope>
    <source>
        <strain evidence="2 3">cv. Jemalong A17</strain>
    </source>
</reference>
<reference evidence="2" key="3">
    <citation type="submission" date="2015-04" db="UniProtKB">
        <authorList>
            <consortium name="EnsemblPlants"/>
        </authorList>
    </citation>
    <scope>IDENTIFICATION</scope>
    <source>
        <strain evidence="2">cv. Jemalong A17</strain>
    </source>
</reference>
<dbReference type="PaxDb" id="3880-AES65174"/>
<dbReference type="HOGENOM" id="CLU_3017240_0_0_1"/>
<evidence type="ECO:0000313" key="2">
    <source>
        <dbReference type="EnsemblPlants" id="AES65174"/>
    </source>
</evidence>
<dbReference type="AlphaFoldDB" id="G7IG45"/>
<dbReference type="EnsemblPlants" id="AES65174">
    <property type="protein sequence ID" value="AES65174"/>
    <property type="gene ID" value="MTR_2g036280"/>
</dbReference>
<dbReference type="Proteomes" id="UP000002051">
    <property type="component" value="Chromosome 2"/>
</dbReference>
<evidence type="ECO:0000313" key="3">
    <source>
        <dbReference type="Proteomes" id="UP000002051"/>
    </source>
</evidence>
<accession>G7IG45</accession>